<gene>
    <name evidence="1" type="ORF">Q3O60_17320</name>
</gene>
<dbReference type="InterPro" id="IPR036782">
    <property type="entry name" value="NE0471-like_N"/>
</dbReference>
<accession>A0ABT9H3N9</accession>
<dbReference type="InterPro" id="IPR018841">
    <property type="entry name" value="DUF2442"/>
</dbReference>
<protein>
    <submittedName>
        <fullName evidence="1">DUF2442 domain-containing protein</fullName>
    </submittedName>
</protein>
<dbReference type="Pfam" id="PF10387">
    <property type="entry name" value="DUF2442"/>
    <property type="match status" value="1"/>
</dbReference>
<dbReference type="Proteomes" id="UP001231616">
    <property type="component" value="Unassembled WGS sequence"/>
</dbReference>
<sequence>MQPSVKKVTALENYRLSVEFSNGEHGTLDMNPYLDFGVFERLIDPGAFQQVFVSFDTIEWQCGVDLDPEFVYSKCQRTDAKPKLTANS</sequence>
<name>A0ABT9H3N9_9GAMM</name>
<dbReference type="RefSeq" id="WP_305895184.1">
    <property type="nucleotide sequence ID" value="NZ_JAUZVZ010000043.1"/>
</dbReference>
<proteinExistence type="predicted"/>
<dbReference type="EMBL" id="JAUZVZ010000043">
    <property type="protein sequence ID" value="MDP4537944.1"/>
    <property type="molecule type" value="Genomic_DNA"/>
</dbReference>
<dbReference type="SUPFAM" id="SSF143880">
    <property type="entry name" value="NE0471 N-terminal domain-like"/>
    <property type="match status" value="1"/>
</dbReference>
<evidence type="ECO:0000313" key="2">
    <source>
        <dbReference type="Proteomes" id="UP001231616"/>
    </source>
</evidence>
<reference evidence="1 2" key="1">
    <citation type="submission" date="2023-08" db="EMBL/GenBank/DDBJ databases">
        <authorList>
            <person name="Joshi A."/>
            <person name="Thite S."/>
        </authorList>
    </citation>
    <scope>NUCLEOTIDE SEQUENCE [LARGE SCALE GENOMIC DNA]</scope>
    <source>
        <strain evidence="1 2">AC40</strain>
    </source>
</reference>
<comment type="caution">
    <text evidence="1">The sequence shown here is derived from an EMBL/GenBank/DDBJ whole genome shotgun (WGS) entry which is preliminary data.</text>
</comment>
<organism evidence="1 2">
    <name type="scientific">Alkalimonas collagenimarina</name>
    <dbReference type="NCBI Taxonomy" id="400390"/>
    <lineage>
        <taxon>Bacteria</taxon>
        <taxon>Pseudomonadati</taxon>
        <taxon>Pseudomonadota</taxon>
        <taxon>Gammaproteobacteria</taxon>
        <taxon>Alkalimonas</taxon>
    </lineage>
</organism>
<keyword evidence="2" id="KW-1185">Reference proteome</keyword>
<evidence type="ECO:0000313" key="1">
    <source>
        <dbReference type="EMBL" id="MDP4537944.1"/>
    </source>
</evidence>
<dbReference type="Gene3D" id="3.30.2020.10">
    <property type="entry name" value="NE0471-like N-terminal domain"/>
    <property type="match status" value="1"/>
</dbReference>